<accession>A0ABW2QB52</accession>
<evidence type="ECO:0000256" key="9">
    <source>
        <dbReference type="HAMAP-Rule" id="MF_00115"/>
    </source>
</evidence>
<keyword evidence="3 9" id="KW-1003">Cell membrane</keyword>
<dbReference type="Gene3D" id="1.10.1200.120">
    <property type="entry name" value="Large-conductance mechanosensitive channel, MscL, domain 1"/>
    <property type="match status" value="1"/>
</dbReference>
<dbReference type="PANTHER" id="PTHR30266:SF2">
    <property type="entry name" value="LARGE-CONDUCTANCE MECHANOSENSITIVE CHANNEL"/>
    <property type="match status" value="1"/>
</dbReference>
<evidence type="ECO:0000256" key="5">
    <source>
        <dbReference type="ARBA" id="ARBA00022989"/>
    </source>
</evidence>
<dbReference type="Pfam" id="PF01741">
    <property type="entry name" value="MscL"/>
    <property type="match status" value="1"/>
</dbReference>
<keyword evidence="6 9" id="KW-0406">Ion transport</keyword>
<protein>
    <recommendedName>
        <fullName evidence="9">Large-conductance mechanosensitive channel</fullName>
    </recommendedName>
</protein>
<evidence type="ECO:0000256" key="4">
    <source>
        <dbReference type="ARBA" id="ARBA00022692"/>
    </source>
</evidence>
<evidence type="ECO:0000256" key="2">
    <source>
        <dbReference type="ARBA" id="ARBA00022448"/>
    </source>
</evidence>
<gene>
    <name evidence="9 10" type="primary">mscL</name>
    <name evidence="10" type="ORF">ACFQQL_06755</name>
</gene>
<dbReference type="NCBIfam" id="TIGR00220">
    <property type="entry name" value="mscL"/>
    <property type="match status" value="1"/>
</dbReference>
<dbReference type="HAMAP" id="MF_00115">
    <property type="entry name" value="MscL"/>
    <property type="match status" value="1"/>
</dbReference>
<keyword evidence="7 9" id="KW-0472">Membrane</keyword>
<dbReference type="InterPro" id="IPR037673">
    <property type="entry name" value="MSC/AndL"/>
</dbReference>
<evidence type="ECO:0000313" key="11">
    <source>
        <dbReference type="Proteomes" id="UP001596455"/>
    </source>
</evidence>
<keyword evidence="2 9" id="KW-0813">Transport</keyword>
<evidence type="ECO:0000256" key="7">
    <source>
        <dbReference type="ARBA" id="ARBA00023136"/>
    </source>
</evidence>
<dbReference type="PANTHER" id="PTHR30266">
    <property type="entry name" value="MECHANOSENSITIVE CHANNEL MSCL"/>
    <property type="match status" value="1"/>
</dbReference>
<keyword evidence="11" id="KW-1185">Reference proteome</keyword>
<organism evidence="10 11">
    <name type="scientific">Georgenia alba</name>
    <dbReference type="NCBI Taxonomy" id="2233858"/>
    <lineage>
        <taxon>Bacteria</taxon>
        <taxon>Bacillati</taxon>
        <taxon>Actinomycetota</taxon>
        <taxon>Actinomycetes</taxon>
        <taxon>Micrococcales</taxon>
        <taxon>Bogoriellaceae</taxon>
        <taxon>Georgenia</taxon>
    </lineage>
</organism>
<keyword evidence="4 9" id="KW-0812">Transmembrane</keyword>
<evidence type="ECO:0000256" key="6">
    <source>
        <dbReference type="ARBA" id="ARBA00023065"/>
    </source>
</evidence>
<feature type="transmembrane region" description="Helical" evidence="9">
    <location>
        <begin position="69"/>
        <end position="90"/>
    </location>
</feature>
<proteinExistence type="inferred from homology"/>
<dbReference type="RefSeq" id="WP_382392550.1">
    <property type="nucleotide sequence ID" value="NZ_JBHTCQ010000001.1"/>
</dbReference>
<reference evidence="11" key="1">
    <citation type="journal article" date="2019" name="Int. J. Syst. Evol. Microbiol.">
        <title>The Global Catalogue of Microorganisms (GCM) 10K type strain sequencing project: providing services to taxonomists for standard genome sequencing and annotation.</title>
        <authorList>
            <consortium name="The Broad Institute Genomics Platform"/>
            <consortium name="The Broad Institute Genome Sequencing Center for Infectious Disease"/>
            <person name="Wu L."/>
            <person name="Ma J."/>
        </authorList>
    </citation>
    <scope>NUCLEOTIDE SEQUENCE [LARGE SCALE GENOMIC DNA]</scope>
    <source>
        <strain evidence="11">JCM 1490</strain>
    </source>
</reference>
<dbReference type="InterPro" id="IPR001185">
    <property type="entry name" value="MS_channel"/>
</dbReference>
<dbReference type="InterPro" id="IPR036019">
    <property type="entry name" value="MscL_channel"/>
</dbReference>
<sequence length="135" mass="14233">MLAGFKEFISRGNAVDLAVGLVIGTAFTAIVTALVENLIDPLIAGLVGQPDFADVWHITIGEATMRPGAVLTAVVNFLLVAAAVYFLVVLPLNKLAARRKQEDVEPEAPADDVIVLTEIRDLLAAQAGRGSTPQN</sequence>
<comment type="function">
    <text evidence="9">Channel that opens in response to stretch forces in the membrane lipid bilayer. May participate in the regulation of osmotic pressure changes within the cell.</text>
</comment>
<evidence type="ECO:0000313" key="10">
    <source>
        <dbReference type="EMBL" id="MFC7404805.1"/>
    </source>
</evidence>
<keyword evidence="8 9" id="KW-0407">Ion channel</keyword>
<dbReference type="Proteomes" id="UP001596455">
    <property type="component" value="Unassembled WGS sequence"/>
</dbReference>
<dbReference type="NCBIfam" id="NF001842">
    <property type="entry name" value="PRK00567.1-3"/>
    <property type="match status" value="1"/>
</dbReference>
<feature type="transmembrane region" description="Helical" evidence="9">
    <location>
        <begin position="12"/>
        <end position="35"/>
    </location>
</feature>
<evidence type="ECO:0000256" key="1">
    <source>
        <dbReference type="ARBA" id="ARBA00004141"/>
    </source>
</evidence>
<dbReference type="SUPFAM" id="SSF81330">
    <property type="entry name" value="Gated mechanosensitive channel"/>
    <property type="match status" value="1"/>
</dbReference>
<comment type="similarity">
    <text evidence="9">Belongs to the MscL family.</text>
</comment>
<evidence type="ECO:0000256" key="3">
    <source>
        <dbReference type="ARBA" id="ARBA00022475"/>
    </source>
</evidence>
<comment type="caution">
    <text evidence="10">The sequence shown here is derived from an EMBL/GenBank/DDBJ whole genome shotgun (WGS) entry which is preliminary data.</text>
</comment>
<comment type="subcellular location">
    <subcellularLocation>
        <location evidence="9">Cell membrane</location>
        <topology evidence="9">Multi-pass membrane protein</topology>
    </subcellularLocation>
    <subcellularLocation>
        <location evidence="1">Membrane</location>
        <topology evidence="1">Multi-pass membrane protein</topology>
    </subcellularLocation>
</comment>
<evidence type="ECO:0000256" key="8">
    <source>
        <dbReference type="ARBA" id="ARBA00023303"/>
    </source>
</evidence>
<dbReference type="PRINTS" id="PR01264">
    <property type="entry name" value="MECHCHANNEL"/>
</dbReference>
<comment type="subunit">
    <text evidence="9">Homopentamer.</text>
</comment>
<dbReference type="EMBL" id="JBHTCQ010000001">
    <property type="protein sequence ID" value="MFC7404805.1"/>
    <property type="molecule type" value="Genomic_DNA"/>
</dbReference>
<keyword evidence="5 9" id="KW-1133">Transmembrane helix</keyword>
<name>A0ABW2QB52_9MICO</name>